<dbReference type="KEGG" id="vg:19526534"/>
<accession>A0A024B137</accession>
<protein>
    <recommendedName>
        <fullName evidence="1">DUF5678 domain-containing protein</fullName>
    </recommendedName>
</protein>
<evidence type="ECO:0000313" key="2">
    <source>
        <dbReference type="EMBL" id="AHZ09668.1"/>
    </source>
</evidence>
<keyword evidence="3" id="KW-1185">Reference proteome</keyword>
<organism evidence="2 3">
    <name type="scientific">Bacillus phage CAM003</name>
    <dbReference type="NCBI Taxonomy" id="1486657"/>
    <lineage>
        <taxon>Viruses</taxon>
        <taxon>Duplodnaviria</taxon>
        <taxon>Heunggongvirae</taxon>
        <taxon>Uroviricota</taxon>
        <taxon>Caudoviricetes</taxon>
        <taxon>Herelleviridae</taxon>
        <taxon>Bastillevirinae</taxon>
        <taxon>Bastillevirus</taxon>
        <taxon>Bastillevirus CAM003</taxon>
    </lineage>
</organism>
<evidence type="ECO:0000313" key="3">
    <source>
        <dbReference type="Proteomes" id="UP000026902"/>
    </source>
</evidence>
<name>A0A024B137_9CAUD</name>
<feature type="domain" description="DUF5678" evidence="1">
    <location>
        <begin position="7"/>
        <end position="42"/>
    </location>
</feature>
<proteinExistence type="predicted"/>
<dbReference type="RefSeq" id="YP_009037134.1">
    <property type="nucleotide sequence ID" value="NC_024216.1"/>
</dbReference>
<reference evidence="3" key="1">
    <citation type="submission" date="2014-09" db="EMBL/GenBank/DDBJ databases">
        <authorList>
            <person name="Sauder A.B."/>
            <person name="McKenzie Q.R."/>
            <person name="Temple L.M."/>
            <person name="Alexis B.K."/>
            <person name="Al-Atrache Z."/>
            <person name="Lewis L.O."/>
            <person name="Loesser-Casey K.E."/>
            <person name="Mitchell K.J."/>
        </authorList>
    </citation>
    <scope>NUCLEOTIDE SEQUENCE [LARGE SCALE GENOMIC DNA]</scope>
</reference>
<sequence>MDITKEQLEEYKSHKWFACQMDDGFVASADTLKELLEKFGRTSATHMFKGVYEFKDYAEQYGWTVSIYKGADLAKRMGGFIVDDDEWNTWHKNY</sequence>
<dbReference type="Proteomes" id="UP000026902">
    <property type="component" value="Segment"/>
</dbReference>
<dbReference type="GeneID" id="19526534"/>
<dbReference type="InterPro" id="IPR043734">
    <property type="entry name" value="DUF5678"/>
</dbReference>
<dbReference type="EMBL" id="KJ489397">
    <property type="protein sequence ID" value="AHZ09668.1"/>
    <property type="molecule type" value="Genomic_DNA"/>
</dbReference>
<evidence type="ECO:0000259" key="1">
    <source>
        <dbReference type="Pfam" id="PF18929"/>
    </source>
</evidence>
<dbReference type="Pfam" id="PF18929">
    <property type="entry name" value="DUF5678"/>
    <property type="match status" value="1"/>
</dbReference>